<organism evidence="1 2">
    <name type="scientific">Trifolium medium</name>
    <dbReference type="NCBI Taxonomy" id="97028"/>
    <lineage>
        <taxon>Eukaryota</taxon>
        <taxon>Viridiplantae</taxon>
        <taxon>Streptophyta</taxon>
        <taxon>Embryophyta</taxon>
        <taxon>Tracheophyta</taxon>
        <taxon>Spermatophyta</taxon>
        <taxon>Magnoliopsida</taxon>
        <taxon>eudicotyledons</taxon>
        <taxon>Gunneridae</taxon>
        <taxon>Pentapetalae</taxon>
        <taxon>rosids</taxon>
        <taxon>fabids</taxon>
        <taxon>Fabales</taxon>
        <taxon>Fabaceae</taxon>
        <taxon>Papilionoideae</taxon>
        <taxon>50 kb inversion clade</taxon>
        <taxon>NPAAA clade</taxon>
        <taxon>Hologalegina</taxon>
        <taxon>IRL clade</taxon>
        <taxon>Trifolieae</taxon>
        <taxon>Trifolium</taxon>
    </lineage>
</organism>
<comment type="caution">
    <text evidence="1">The sequence shown here is derived from an EMBL/GenBank/DDBJ whole genome shotgun (WGS) entry which is preliminary data.</text>
</comment>
<sequence length="104" mass="11768">MLLIESLRHVRFSTTEDDWCWRHEPGGVFSVKSVYLVLDKRARPQRILPGDDIENLARVVIGIEYVSSNRIMQVKTLISPTLSTSGRSDLSCVGPIRRGEDVMP</sequence>
<dbReference type="EMBL" id="LXQA010010302">
    <property type="protein sequence ID" value="MCH86431.1"/>
    <property type="molecule type" value="Genomic_DNA"/>
</dbReference>
<reference evidence="1 2" key="1">
    <citation type="journal article" date="2018" name="Front. Plant Sci.">
        <title>Red Clover (Trifolium pratense) and Zigzag Clover (T. medium) - A Picture of Genomic Similarities and Differences.</title>
        <authorList>
            <person name="Dluhosova J."/>
            <person name="Istvanek J."/>
            <person name="Nedelnik J."/>
            <person name="Repkova J."/>
        </authorList>
    </citation>
    <scope>NUCLEOTIDE SEQUENCE [LARGE SCALE GENOMIC DNA]</scope>
    <source>
        <strain evidence="2">cv. 10/8</strain>
        <tissue evidence="1">Leaf</tissue>
    </source>
</reference>
<evidence type="ECO:0000313" key="1">
    <source>
        <dbReference type="EMBL" id="MCH86431.1"/>
    </source>
</evidence>
<dbReference type="Proteomes" id="UP000265520">
    <property type="component" value="Unassembled WGS sequence"/>
</dbReference>
<evidence type="ECO:0000313" key="2">
    <source>
        <dbReference type="Proteomes" id="UP000265520"/>
    </source>
</evidence>
<gene>
    <name evidence="1" type="ORF">A2U01_0007288</name>
</gene>
<accession>A0A392MGJ2</accession>
<dbReference type="AlphaFoldDB" id="A0A392MGJ2"/>
<keyword evidence="2" id="KW-1185">Reference proteome</keyword>
<proteinExistence type="predicted"/>
<protein>
    <submittedName>
        <fullName evidence="1">Uncharacterized protein</fullName>
    </submittedName>
</protein>
<name>A0A392MGJ2_9FABA</name>